<accession>A0A101FUC2</accession>
<dbReference type="SUPFAM" id="SSF53807">
    <property type="entry name" value="Helical backbone' metal receptor"/>
    <property type="match status" value="1"/>
</dbReference>
<sequence>MSEVVEDVALPKTADAKYPGSHCAFRTVAGILPLIKNSYGLLLGPAICLYNAKLTVNIRSLTSDPRPNNLLFLTYSQEDIIFGFHKKVREAILEVDRRYHPEVLFLVTTCLQEIVGEDFDASIEEIQREVKAKMLVIHTDNFTCEDASPGIENVFLSLSELMEPQEAEEGSVNLLGFWTPKAKKTELVRLLGSEDIMIKNAIPSYCSPEDLSRAPGVSLNIALDHFALKLAKKMKEMFGTEYIYCERPYHPDSIELWYQKIANALGIDLDLKVADLKRETEELVTQAKGSLSGKSCVLFGQPGRTLDMAFLLSELGIELKAIMLHRLLSDDHTDAQKLLAEGIDPLVFRGDNALQTEKLLSTLRPDICVGCRDYRVLARQGIEPCMLIPSHFKLGFEATNEILRLMHREPAGFGALRYKERLLNSGAV</sequence>
<evidence type="ECO:0000313" key="3">
    <source>
        <dbReference type="Proteomes" id="UP000057043"/>
    </source>
</evidence>
<dbReference type="InterPro" id="IPR000510">
    <property type="entry name" value="Nase/OxRdtase_comp1"/>
</dbReference>
<dbReference type="GO" id="GO:0016491">
    <property type="term" value="F:oxidoreductase activity"/>
    <property type="evidence" value="ECO:0007669"/>
    <property type="project" value="InterPro"/>
</dbReference>
<reference evidence="2 3" key="1">
    <citation type="journal article" date="2015" name="MBio">
        <title>Genome-Resolved Metagenomic Analysis Reveals Roles for Candidate Phyla and Other Microbial Community Members in Biogeochemical Transformations in Oil Reservoirs.</title>
        <authorList>
            <person name="Hu P."/>
            <person name="Tom L."/>
            <person name="Singh A."/>
            <person name="Thomas B.C."/>
            <person name="Baker B.J."/>
            <person name="Piceno Y.M."/>
            <person name="Andersen G.L."/>
            <person name="Banfield J.F."/>
        </authorList>
    </citation>
    <scope>NUCLEOTIDE SEQUENCE [LARGE SCALE GENOMIC DNA]</scope>
    <source>
        <strain evidence="2">57_489</strain>
    </source>
</reference>
<proteinExistence type="predicted"/>
<feature type="domain" description="Nitrogenase/oxidoreductase component 1" evidence="1">
    <location>
        <begin position="23"/>
        <end position="381"/>
    </location>
</feature>
<comment type="caution">
    <text evidence="2">The sequence shown here is derived from an EMBL/GenBank/DDBJ whole genome shotgun (WGS) entry which is preliminary data.</text>
</comment>
<evidence type="ECO:0000313" key="2">
    <source>
        <dbReference type="EMBL" id="KUK44462.1"/>
    </source>
</evidence>
<gene>
    <name evidence="2" type="ORF">XD72_1207</name>
</gene>
<dbReference type="InterPro" id="IPR049939">
    <property type="entry name" value="NifE-like"/>
</dbReference>
<dbReference type="Pfam" id="PF00148">
    <property type="entry name" value="Oxidored_nitro"/>
    <property type="match status" value="1"/>
</dbReference>
<evidence type="ECO:0000259" key="1">
    <source>
        <dbReference type="Pfam" id="PF00148"/>
    </source>
</evidence>
<dbReference type="PANTHER" id="PTHR42956">
    <property type="entry name" value="NITROGENASE IRON-MOLYBDENUM COFACTOR BIOSYNTHESIS PROTEIN NIFE"/>
    <property type="match status" value="1"/>
</dbReference>
<dbReference type="EMBL" id="LGFT01000025">
    <property type="protein sequence ID" value="KUK44462.1"/>
    <property type="molecule type" value="Genomic_DNA"/>
</dbReference>
<protein>
    <submittedName>
        <fullName evidence="2">Oxidoreductase/nitrogenase component 1</fullName>
    </submittedName>
</protein>
<dbReference type="AlphaFoldDB" id="A0A101FUC2"/>
<organism evidence="2 3">
    <name type="scientific">Methanothrix harundinacea</name>
    <dbReference type="NCBI Taxonomy" id="301375"/>
    <lineage>
        <taxon>Archaea</taxon>
        <taxon>Methanobacteriati</taxon>
        <taxon>Methanobacteriota</taxon>
        <taxon>Stenosarchaea group</taxon>
        <taxon>Methanomicrobia</taxon>
        <taxon>Methanotrichales</taxon>
        <taxon>Methanotrichaceae</taxon>
        <taxon>Methanothrix</taxon>
    </lineage>
</organism>
<dbReference type="Proteomes" id="UP000057043">
    <property type="component" value="Unassembled WGS sequence"/>
</dbReference>
<dbReference type="Gene3D" id="3.40.50.1980">
    <property type="entry name" value="Nitrogenase molybdenum iron protein domain"/>
    <property type="match status" value="3"/>
</dbReference>
<dbReference type="PATRIC" id="fig|301375.7.peg.1037"/>
<name>A0A101FUC2_9EURY</name>
<dbReference type="PANTHER" id="PTHR42956:SF1">
    <property type="entry name" value="NITROGENASE IRON-MOLYBDENUM COFACTOR BIOSYNTHESIS PROTEIN NIFE"/>
    <property type="match status" value="1"/>
</dbReference>